<dbReference type="OrthoDB" id="422086at2759"/>
<accession>A0A178ZWS5</accession>
<dbReference type="AlphaFoldDB" id="A0A178ZWS5"/>
<feature type="region of interest" description="Disordered" evidence="1">
    <location>
        <begin position="59"/>
        <end position="85"/>
    </location>
</feature>
<keyword evidence="3" id="KW-1185">Reference proteome</keyword>
<feature type="region of interest" description="Disordered" evidence="1">
    <location>
        <begin position="273"/>
        <end position="371"/>
    </location>
</feature>
<evidence type="ECO:0000313" key="3">
    <source>
        <dbReference type="Proteomes" id="UP000078343"/>
    </source>
</evidence>
<reference evidence="2 3" key="1">
    <citation type="submission" date="2016-04" db="EMBL/GenBank/DDBJ databases">
        <title>Draft genome of Fonsecaea erecta CBS 125763.</title>
        <authorList>
            <person name="Weiss V.A."/>
            <person name="Vicente V.A."/>
            <person name="Raittz R.T."/>
            <person name="Moreno L.F."/>
            <person name="De Souza E.M."/>
            <person name="Pedrosa F.O."/>
            <person name="Steffens M.B."/>
            <person name="Faoro H."/>
            <person name="Tadra-Sfeir M.Z."/>
            <person name="Najafzadeh M.J."/>
            <person name="Felipe M.S."/>
            <person name="Teixeira M."/>
            <person name="Sun J."/>
            <person name="Xi L."/>
            <person name="Gomes R."/>
            <person name="De Azevedo C.M."/>
            <person name="Salgado C.G."/>
            <person name="Da Silva M.B."/>
            <person name="Nascimento M.F."/>
            <person name="Queiroz-Telles F."/>
            <person name="Attili D.S."/>
            <person name="Gorbushina A."/>
        </authorList>
    </citation>
    <scope>NUCLEOTIDE SEQUENCE [LARGE SCALE GENOMIC DNA]</scope>
    <source>
        <strain evidence="2 3">CBS 125763</strain>
    </source>
</reference>
<dbReference type="STRING" id="1367422.A0A178ZWS5"/>
<dbReference type="EMBL" id="LVYI01000001">
    <property type="protein sequence ID" value="OAP64147.1"/>
    <property type="molecule type" value="Genomic_DNA"/>
</dbReference>
<dbReference type="GeneID" id="30004289"/>
<dbReference type="Proteomes" id="UP000078343">
    <property type="component" value="Unassembled WGS sequence"/>
</dbReference>
<feature type="region of interest" description="Disordered" evidence="1">
    <location>
        <begin position="149"/>
        <end position="227"/>
    </location>
</feature>
<protein>
    <recommendedName>
        <fullName evidence="4">RRM domain-containing protein</fullName>
    </recommendedName>
</protein>
<proteinExistence type="predicted"/>
<feature type="compositionally biased region" description="Polar residues" evidence="1">
    <location>
        <begin position="64"/>
        <end position="76"/>
    </location>
</feature>
<name>A0A178ZWS5_9EURO</name>
<evidence type="ECO:0000256" key="1">
    <source>
        <dbReference type="SAM" id="MobiDB-lite"/>
    </source>
</evidence>
<feature type="compositionally biased region" description="Acidic residues" evidence="1">
    <location>
        <begin position="329"/>
        <end position="350"/>
    </location>
</feature>
<evidence type="ECO:0008006" key="4">
    <source>
        <dbReference type="Google" id="ProtNLM"/>
    </source>
</evidence>
<feature type="compositionally biased region" description="Low complexity" evidence="1">
    <location>
        <begin position="153"/>
        <end position="162"/>
    </location>
</feature>
<feature type="compositionally biased region" description="Polar residues" evidence="1">
    <location>
        <begin position="209"/>
        <end position="218"/>
    </location>
</feature>
<gene>
    <name evidence="2" type="ORF">AYL99_00119</name>
</gene>
<sequence>MVPLSRYDDPAILDRFLQVMRGNSQSAKTETHFVKNLSELDPQGPEFSLTVVADKEVENEPYETRTSPHGVQSSYGQEPARKRPLTPTQHRLLVGKKPGIERLTENKLAEWSKQTDGYINNVVDQFRMSRDRNLTQDFVAGDHVPTCGFHVAPSSRGGSSSPSDEDQESNPDMSDANGMPVTPGADGSQDDMPIQSPGQKEQWQEESPDTSPCSTPAADSSFKKDNQQHGVDYSIRMRTNDSPRVVPIHSFTGAQIVQTLGNVKGPREAVAAVKDNPLPTPTPNLPGHSTAREEDGGEQVAPVMAKACGSYTSGSRNHSPAVVVTASTDTDDSVEGDDDEDEDDEGDQEDRENLVHFKSWGTPAARNKPKSRPRTIILTGLPYGADFTLVQSLIHGGAIECMRLVTPNPARTTISAHVTFTSADACDRYYDKNHKGIDVHHQGRKWSVLVLKKTQVDVISGMMQGYLDCGATRVVKVSGADDDWGIVALNKLAEGKPIATRQVEFVQDTYRNGIRTILFRFANITHAVHFKGYLIRNDDWYGCHVEFAEDPCEKAAGIHND</sequence>
<evidence type="ECO:0000313" key="2">
    <source>
        <dbReference type="EMBL" id="OAP64147.1"/>
    </source>
</evidence>
<organism evidence="2 3">
    <name type="scientific">Fonsecaea erecta</name>
    <dbReference type="NCBI Taxonomy" id="1367422"/>
    <lineage>
        <taxon>Eukaryota</taxon>
        <taxon>Fungi</taxon>
        <taxon>Dikarya</taxon>
        <taxon>Ascomycota</taxon>
        <taxon>Pezizomycotina</taxon>
        <taxon>Eurotiomycetes</taxon>
        <taxon>Chaetothyriomycetidae</taxon>
        <taxon>Chaetothyriales</taxon>
        <taxon>Herpotrichiellaceae</taxon>
        <taxon>Fonsecaea</taxon>
    </lineage>
</organism>
<comment type="caution">
    <text evidence="2">The sequence shown here is derived from an EMBL/GenBank/DDBJ whole genome shotgun (WGS) entry which is preliminary data.</text>
</comment>
<dbReference type="RefSeq" id="XP_018697514.1">
    <property type="nucleotide sequence ID" value="XM_018831635.1"/>
</dbReference>